<evidence type="ECO:0000256" key="2">
    <source>
        <dbReference type="ARBA" id="ARBA00022670"/>
    </source>
</evidence>
<accession>A0ABS9Q688</accession>
<evidence type="ECO:0000256" key="4">
    <source>
        <dbReference type="ARBA" id="ARBA00022825"/>
    </source>
</evidence>
<dbReference type="InterPro" id="IPR036852">
    <property type="entry name" value="Peptidase_S8/S53_dom_sf"/>
</dbReference>
<comment type="caution">
    <text evidence="9">The sequence shown here is derived from an EMBL/GenBank/DDBJ whole genome shotgun (WGS) entry which is preliminary data.</text>
</comment>
<proteinExistence type="inferred from homology"/>
<evidence type="ECO:0000256" key="1">
    <source>
        <dbReference type="ARBA" id="ARBA00011073"/>
    </source>
</evidence>
<keyword evidence="7" id="KW-0732">Signal</keyword>
<evidence type="ECO:0000256" key="6">
    <source>
        <dbReference type="RuleBase" id="RU003355"/>
    </source>
</evidence>
<sequence length="557" mass="58226">MTTQRRVLAAALGASTVLAGLAAATPASADQDGPARSVLVLAENGAQDGAVRAAITRAGGTVTSVDSAIGLYSVTTTKTRFTADVRDSAAVDTAAADRVVGFSRKPAKASTSDIERLRAERAQGRGKKAPAPNVNTNGEPLAPLQWDMRMVHTAEAHRIATGRGVRVGVIDTGVDASHPDIRPNFDFALSRNFTRDMPDIDGACSTDPDGSCDDPATVDEGGHGTHVASTIASPVNGQGIAGVAPEASIVNLRAGQDSGYFFLEPTVKALTYAGNNGIDVVNMSYYIDPWAFNCANNPADSAEEQAQQRLTIEATNRALRYARGKGVTLIAAAGNSATDLDNPTVDDSSPDYPEGAAKTRQIDNSCLDLPTEGDHVLTVTSVGPTTRKAYYSSYGLTSVDVAAPGGDIRDYYGTPQYRKPGNVILAAMPKAVGIAEGDIDPVTGEPTNDFVIKQGDGYYTYLQGTSMAAPHATGVAALIVDRWGHRDPRQGGKALTPNQTEKILMRTATDHACPNPATMVYPGVSAAYTATCSGTTEFNSFYGDGIVDALKAVTKKH</sequence>
<dbReference type="InterPro" id="IPR023828">
    <property type="entry name" value="Peptidase_S8_Ser-AS"/>
</dbReference>
<name>A0ABS9Q688_9MICO</name>
<dbReference type="SUPFAM" id="SSF52743">
    <property type="entry name" value="Subtilisin-like"/>
    <property type="match status" value="1"/>
</dbReference>
<protein>
    <submittedName>
        <fullName evidence="9">S8 family serine peptidase</fullName>
    </submittedName>
</protein>
<dbReference type="RefSeq" id="WP_239266094.1">
    <property type="nucleotide sequence ID" value="NZ_JAKRCV010000072.1"/>
</dbReference>
<dbReference type="InterPro" id="IPR006311">
    <property type="entry name" value="TAT_signal"/>
</dbReference>
<comment type="similarity">
    <text evidence="1 5 6">Belongs to the peptidase S8 family.</text>
</comment>
<dbReference type="PANTHER" id="PTHR43806:SF11">
    <property type="entry name" value="CEREVISIN-RELATED"/>
    <property type="match status" value="1"/>
</dbReference>
<feature type="active site" description="Charge relay system" evidence="5">
    <location>
        <position position="223"/>
    </location>
</feature>
<dbReference type="InterPro" id="IPR015500">
    <property type="entry name" value="Peptidase_S8_subtilisin-rel"/>
</dbReference>
<feature type="signal peptide" evidence="7">
    <location>
        <begin position="1"/>
        <end position="29"/>
    </location>
</feature>
<keyword evidence="10" id="KW-1185">Reference proteome</keyword>
<dbReference type="InterPro" id="IPR023827">
    <property type="entry name" value="Peptidase_S8_Asp-AS"/>
</dbReference>
<reference evidence="9 10" key="1">
    <citation type="submission" date="2022-02" db="EMBL/GenBank/DDBJ databases">
        <title>Uncovering new skin microbiome diversity through culturing and metagenomics.</title>
        <authorList>
            <person name="Conlan S."/>
            <person name="Deming C."/>
            <person name="Nisc Comparative Sequencing Program N."/>
            <person name="Segre J.A."/>
        </authorList>
    </citation>
    <scope>NUCLEOTIDE SEQUENCE [LARGE SCALE GENOMIC DNA]</scope>
    <source>
        <strain evidence="9 10">ACRQZ</strain>
    </source>
</reference>
<dbReference type="InterPro" id="IPR022398">
    <property type="entry name" value="Peptidase_S8_His-AS"/>
</dbReference>
<feature type="active site" description="Charge relay system" evidence="5">
    <location>
        <position position="466"/>
    </location>
</feature>
<dbReference type="PROSITE" id="PS00138">
    <property type="entry name" value="SUBTILASE_SER"/>
    <property type="match status" value="1"/>
</dbReference>
<feature type="active site" description="Charge relay system" evidence="5">
    <location>
        <position position="171"/>
    </location>
</feature>
<evidence type="ECO:0000313" key="10">
    <source>
        <dbReference type="Proteomes" id="UP001521931"/>
    </source>
</evidence>
<dbReference type="Gene3D" id="3.40.50.200">
    <property type="entry name" value="Peptidase S8/S53 domain"/>
    <property type="match status" value="1"/>
</dbReference>
<dbReference type="PROSITE" id="PS00137">
    <property type="entry name" value="SUBTILASE_HIS"/>
    <property type="match status" value="1"/>
</dbReference>
<dbReference type="Pfam" id="PF00082">
    <property type="entry name" value="Peptidase_S8"/>
    <property type="match status" value="1"/>
</dbReference>
<dbReference type="InterPro" id="IPR000209">
    <property type="entry name" value="Peptidase_S8/S53_dom"/>
</dbReference>
<keyword evidence="4 5" id="KW-0720">Serine protease</keyword>
<organism evidence="9 10">
    <name type="scientific">Arsenicicoccus bolidensis</name>
    <dbReference type="NCBI Taxonomy" id="229480"/>
    <lineage>
        <taxon>Bacteria</taxon>
        <taxon>Bacillati</taxon>
        <taxon>Actinomycetota</taxon>
        <taxon>Actinomycetes</taxon>
        <taxon>Micrococcales</taxon>
        <taxon>Intrasporangiaceae</taxon>
        <taxon>Arsenicicoccus</taxon>
    </lineage>
</organism>
<evidence type="ECO:0000256" key="3">
    <source>
        <dbReference type="ARBA" id="ARBA00022801"/>
    </source>
</evidence>
<dbReference type="InterPro" id="IPR050131">
    <property type="entry name" value="Peptidase_S8_subtilisin-like"/>
</dbReference>
<keyword evidence="2 5" id="KW-0645">Protease</keyword>
<dbReference type="PANTHER" id="PTHR43806">
    <property type="entry name" value="PEPTIDASE S8"/>
    <property type="match status" value="1"/>
</dbReference>
<feature type="chain" id="PRO_5045445510" evidence="7">
    <location>
        <begin position="30"/>
        <end position="557"/>
    </location>
</feature>
<dbReference type="PROSITE" id="PS00136">
    <property type="entry name" value="SUBTILASE_ASP"/>
    <property type="match status" value="1"/>
</dbReference>
<feature type="domain" description="Peptidase S8/S53" evidence="8">
    <location>
        <begin position="162"/>
        <end position="512"/>
    </location>
</feature>
<evidence type="ECO:0000256" key="5">
    <source>
        <dbReference type="PROSITE-ProRule" id="PRU01240"/>
    </source>
</evidence>
<evidence type="ECO:0000313" key="9">
    <source>
        <dbReference type="EMBL" id="MCG7323374.1"/>
    </source>
</evidence>
<dbReference type="PROSITE" id="PS51892">
    <property type="entry name" value="SUBTILASE"/>
    <property type="match status" value="1"/>
</dbReference>
<dbReference type="Proteomes" id="UP001521931">
    <property type="component" value="Unassembled WGS sequence"/>
</dbReference>
<dbReference type="EMBL" id="JAKRCV010000072">
    <property type="protein sequence ID" value="MCG7323374.1"/>
    <property type="molecule type" value="Genomic_DNA"/>
</dbReference>
<dbReference type="PROSITE" id="PS51318">
    <property type="entry name" value="TAT"/>
    <property type="match status" value="1"/>
</dbReference>
<evidence type="ECO:0000256" key="7">
    <source>
        <dbReference type="SAM" id="SignalP"/>
    </source>
</evidence>
<gene>
    <name evidence="9" type="ORF">MHL29_15960</name>
</gene>
<keyword evidence="3 5" id="KW-0378">Hydrolase</keyword>
<dbReference type="PRINTS" id="PR00723">
    <property type="entry name" value="SUBTILISIN"/>
</dbReference>
<evidence type="ECO:0000259" key="8">
    <source>
        <dbReference type="Pfam" id="PF00082"/>
    </source>
</evidence>